<keyword evidence="2" id="KW-0812">Transmembrane</keyword>
<comment type="caution">
    <text evidence="3">The sequence shown here is derived from an EMBL/GenBank/DDBJ whole genome shotgun (WGS) entry which is preliminary data.</text>
</comment>
<dbReference type="Proteomes" id="UP000641137">
    <property type="component" value="Unassembled WGS sequence"/>
</dbReference>
<evidence type="ECO:0008006" key="5">
    <source>
        <dbReference type="Google" id="ProtNLM"/>
    </source>
</evidence>
<reference evidence="3" key="2">
    <citation type="submission" date="2020-09" db="EMBL/GenBank/DDBJ databases">
        <authorList>
            <person name="Sun Q."/>
            <person name="Kim S."/>
        </authorList>
    </citation>
    <scope>NUCLEOTIDE SEQUENCE</scope>
    <source>
        <strain evidence="3">KCTC 42097</strain>
    </source>
</reference>
<dbReference type="Pfam" id="PF06835">
    <property type="entry name" value="LptC"/>
    <property type="match status" value="1"/>
</dbReference>
<accession>A0A8J3GJR3</accession>
<organism evidence="3 4">
    <name type="scientific">Limoniibacter endophyticus</name>
    <dbReference type="NCBI Taxonomy" id="1565040"/>
    <lineage>
        <taxon>Bacteria</taxon>
        <taxon>Pseudomonadati</taxon>
        <taxon>Pseudomonadota</taxon>
        <taxon>Alphaproteobacteria</taxon>
        <taxon>Hyphomicrobiales</taxon>
        <taxon>Bartonellaceae</taxon>
        <taxon>Limoniibacter</taxon>
    </lineage>
</organism>
<gene>
    <name evidence="3" type="ORF">GCM10010136_32700</name>
</gene>
<evidence type="ECO:0000313" key="3">
    <source>
        <dbReference type="EMBL" id="GHC79946.1"/>
    </source>
</evidence>
<keyword evidence="2" id="KW-0472">Membrane</keyword>
<proteinExistence type="predicted"/>
<keyword evidence="4" id="KW-1185">Reference proteome</keyword>
<evidence type="ECO:0000256" key="2">
    <source>
        <dbReference type="SAM" id="Phobius"/>
    </source>
</evidence>
<evidence type="ECO:0000313" key="4">
    <source>
        <dbReference type="Proteomes" id="UP000641137"/>
    </source>
</evidence>
<evidence type="ECO:0000256" key="1">
    <source>
        <dbReference type="SAM" id="MobiDB-lite"/>
    </source>
</evidence>
<sequence length="242" mass="25924">MAGTKKQMTGDGIVIERNRDFAKAQSHSRRVQRLKIILPALAVLLGGTFLAYTYAVTPDAPQTVNVVDSATSDGKLVMANPTLNGFTQENLPYLLTAARAIQDPAALDIITLEDVNARIPMDADVSARITAAKGIFNRTENSLTVPSPIIVETSDGKRAELQDASIDIRGGALSTSSPVAISMEGANLTANSMQISENGKIILFENSVRLRIDSKSANQQKTNRQDEPAQGTMVDAKDTVLE</sequence>
<dbReference type="EMBL" id="BMZO01000012">
    <property type="protein sequence ID" value="GHC79946.1"/>
    <property type="molecule type" value="Genomic_DNA"/>
</dbReference>
<dbReference type="InterPro" id="IPR010664">
    <property type="entry name" value="LipoPS_assembly_LptC-rel"/>
</dbReference>
<dbReference type="AlphaFoldDB" id="A0A8J3GJR3"/>
<keyword evidence="2" id="KW-1133">Transmembrane helix</keyword>
<feature type="region of interest" description="Disordered" evidence="1">
    <location>
        <begin position="214"/>
        <end position="242"/>
    </location>
</feature>
<feature type="transmembrane region" description="Helical" evidence="2">
    <location>
        <begin position="36"/>
        <end position="55"/>
    </location>
</feature>
<reference evidence="3" key="1">
    <citation type="journal article" date="2014" name="Int. J. Syst. Evol. Microbiol.">
        <title>Complete genome sequence of Corynebacterium casei LMG S-19264T (=DSM 44701T), isolated from a smear-ripened cheese.</title>
        <authorList>
            <consortium name="US DOE Joint Genome Institute (JGI-PGF)"/>
            <person name="Walter F."/>
            <person name="Albersmeier A."/>
            <person name="Kalinowski J."/>
            <person name="Ruckert C."/>
        </authorList>
    </citation>
    <scope>NUCLEOTIDE SEQUENCE</scope>
    <source>
        <strain evidence="3">KCTC 42097</strain>
    </source>
</reference>
<name>A0A8J3GJR3_9HYPH</name>
<protein>
    <recommendedName>
        <fullName evidence="5">Lipopolysaccharide export system protein LptC</fullName>
    </recommendedName>
</protein>